<keyword evidence="3" id="KW-0813">Transport</keyword>
<feature type="transmembrane region" description="Helical" evidence="8">
    <location>
        <begin position="284"/>
        <end position="300"/>
    </location>
</feature>
<feature type="transmembrane region" description="Helical" evidence="8">
    <location>
        <begin position="312"/>
        <end position="330"/>
    </location>
</feature>
<comment type="similarity">
    <text evidence="2">Belongs to the SLC35F solute transporter family.</text>
</comment>
<feature type="transmembrane region" description="Helical" evidence="8">
    <location>
        <begin position="400"/>
        <end position="418"/>
    </location>
</feature>
<dbReference type="InterPro" id="IPR037185">
    <property type="entry name" value="EmrE-like"/>
</dbReference>
<proteinExistence type="inferred from homology"/>
<organism evidence="9 10">
    <name type="scientific">Cladobotryum mycophilum</name>
    <dbReference type="NCBI Taxonomy" id="491253"/>
    <lineage>
        <taxon>Eukaryota</taxon>
        <taxon>Fungi</taxon>
        <taxon>Dikarya</taxon>
        <taxon>Ascomycota</taxon>
        <taxon>Pezizomycotina</taxon>
        <taxon>Sordariomycetes</taxon>
        <taxon>Hypocreomycetidae</taxon>
        <taxon>Hypocreales</taxon>
        <taxon>Hypocreaceae</taxon>
        <taxon>Cladobotryum</taxon>
    </lineage>
</organism>
<dbReference type="PANTHER" id="PTHR14233">
    <property type="entry name" value="DUF914-RELATED"/>
    <property type="match status" value="1"/>
</dbReference>
<feature type="transmembrane region" description="Helical" evidence="8">
    <location>
        <begin position="247"/>
        <end position="264"/>
    </location>
</feature>
<evidence type="ECO:0000313" key="10">
    <source>
        <dbReference type="Proteomes" id="UP001338125"/>
    </source>
</evidence>
<dbReference type="PANTHER" id="PTHR14233:SF4">
    <property type="entry name" value="SOLUTE CARRIER FAMILY 35 MEMBER F2"/>
    <property type="match status" value="1"/>
</dbReference>
<evidence type="ECO:0000256" key="5">
    <source>
        <dbReference type="ARBA" id="ARBA00022989"/>
    </source>
</evidence>
<feature type="transmembrane region" description="Helical" evidence="8">
    <location>
        <begin position="219"/>
        <end position="240"/>
    </location>
</feature>
<dbReference type="Pfam" id="PF06027">
    <property type="entry name" value="SLC35F"/>
    <property type="match status" value="1"/>
</dbReference>
<gene>
    <name evidence="9" type="ORF">PT974_10109</name>
</gene>
<evidence type="ECO:0000256" key="3">
    <source>
        <dbReference type="ARBA" id="ARBA00022448"/>
    </source>
</evidence>
<evidence type="ECO:0000256" key="2">
    <source>
        <dbReference type="ARBA" id="ARBA00007863"/>
    </source>
</evidence>
<evidence type="ECO:0000256" key="6">
    <source>
        <dbReference type="ARBA" id="ARBA00023136"/>
    </source>
</evidence>
<evidence type="ECO:0000313" key="9">
    <source>
        <dbReference type="EMBL" id="KAK5988623.1"/>
    </source>
</evidence>
<feature type="compositionally biased region" description="Acidic residues" evidence="7">
    <location>
        <begin position="48"/>
        <end position="64"/>
    </location>
</feature>
<keyword evidence="5 8" id="KW-1133">Transmembrane helix</keyword>
<feature type="transmembrane region" description="Helical" evidence="8">
    <location>
        <begin position="345"/>
        <end position="367"/>
    </location>
</feature>
<feature type="region of interest" description="Disordered" evidence="7">
    <location>
        <begin position="26"/>
        <end position="69"/>
    </location>
</feature>
<name>A0ABR0S8X6_9HYPO</name>
<dbReference type="Proteomes" id="UP001338125">
    <property type="component" value="Unassembled WGS sequence"/>
</dbReference>
<evidence type="ECO:0000256" key="4">
    <source>
        <dbReference type="ARBA" id="ARBA00022692"/>
    </source>
</evidence>
<dbReference type="EMBL" id="JAVFKD010000015">
    <property type="protein sequence ID" value="KAK5988623.1"/>
    <property type="molecule type" value="Genomic_DNA"/>
</dbReference>
<evidence type="ECO:0000256" key="7">
    <source>
        <dbReference type="SAM" id="MobiDB-lite"/>
    </source>
</evidence>
<dbReference type="InterPro" id="IPR009262">
    <property type="entry name" value="SLC35_F1/F2/F6"/>
</dbReference>
<reference evidence="9 10" key="1">
    <citation type="submission" date="2024-01" db="EMBL/GenBank/DDBJ databases">
        <title>Complete genome of Cladobotryum mycophilum ATHUM6906.</title>
        <authorList>
            <person name="Christinaki A.C."/>
            <person name="Myridakis A.I."/>
            <person name="Kouvelis V.N."/>
        </authorList>
    </citation>
    <scope>NUCLEOTIDE SEQUENCE [LARGE SCALE GENOMIC DNA]</scope>
    <source>
        <strain evidence="9 10">ATHUM6906</strain>
    </source>
</reference>
<feature type="transmembrane region" description="Helical" evidence="8">
    <location>
        <begin position="161"/>
        <end position="180"/>
    </location>
</feature>
<comment type="subcellular location">
    <subcellularLocation>
        <location evidence="1">Membrane</location>
        <topology evidence="1">Multi-pass membrane protein</topology>
    </subcellularLocation>
</comment>
<keyword evidence="10" id="KW-1185">Reference proteome</keyword>
<sequence length="469" mass="51881">MPISDPESTNTNTILSRFQSALSFIPRSRSAQESSDYRYQPLHHPPNEDDPDIEELEEEDDDDQPTMGSPAVVEANKAVNINTSSHSHSHSHSSTEENAAVEQGIQILEAQSIHWWSYLTTADFWLIIGLGQILALCITGTNTFTTFLANAGTNIPAFQTIFNYILLFLVYTTVTFVRDGPRVWANIALTDGWRYLIMAFLDVEGNYFTVLAYRYTNILSAQLLNFWSIVCVVIISFCLLHVRYKPFQIVGILICCGGMGILLASDHITGSNGGPSANKLKGDLFGLLGATLYGTSNVLEEWLVSKRPVHHVLSWMGLFGMLINGVQAAIFDRKSFQHAHWDSKVGGWLVGYTLCLFIFYTLAPLILRMGSAAFFDISLLTANFWGVIIGIRVFGLKIHYLYPIAFVCIIIGLVIYFLSGSMLGDSKKPWLGDNQEEGVAGFGTAKLKALNAARRAQGSWGPELATVAQ</sequence>
<feature type="transmembrane region" description="Helical" evidence="8">
    <location>
        <begin position="124"/>
        <end position="149"/>
    </location>
</feature>
<protein>
    <submittedName>
        <fullName evidence="9">Solute carrier family protein</fullName>
    </submittedName>
</protein>
<keyword evidence="4 8" id="KW-0812">Transmembrane</keyword>
<feature type="transmembrane region" description="Helical" evidence="8">
    <location>
        <begin position="374"/>
        <end position="394"/>
    </location>
</feature>
<dbReference type="SUPFAM" id="SSF103481">
    <property type="entry name" value="Multidrug resistance efflux transporter EmrE"/>
    <property type="match status" value="1"/>
</dbReference>
<evidence type="ECO:0000256" key="1">
    <source>
        <dbReference type="ARBA" id="ARBA00004141"/>
    </source>
</evidence>
<accession>A0ABR0S8X6</accession>
<keyword evidence="6 8" id="KW-0472">Membrane</keyword>
<evidence type="ECO:0000256" key="8">
    <source>
        <dbReference type="SAM" id="Phobius"/>
    </source>
</evidence>
<dbReference type="InterPro" id="IPR052221">
    <property type="entry name" value="SLC35F_Transporter"/>
</dbReference>
<comment type="caution">
    <text evidence="9">The sequence shown here is derived from an EMBL/GenBank/DDBJ whole genome shotgun (WGS) entry which is preliminary data.</text>
</comment>